<dbReference type="PANTHER" id="PTHR43194">
    <property type="entry name" value="HYDROLASE ALPHA/BETA FOLD FAMILY"/>
    <property type="match status" value="1"/>
</dbReference>
<feature type="domain" description="AB hydrolase-1" evidence="2">
    <location>
        <begin position="122"/>
        <end position="223"/>
    </location>
</feature>
<comment type="caution">
    <text evidence="3">The sequence shown here is derived from an EMBL/GenBank/DDBJ whole genome shotgun (WGS) entry which is preliminary data.</text>
</comment>
<organism evidence="3 4">
    <name type="scientific">Kitasatospora arboriphila</name>
    <dbReference type="NCBI Taxonomy" id="258052"/>
    <lineage>
        <taxon>Bacteria</taxon>
        <taxon>Bacillati</taxon>
        <taxon>Actinomycetota</taxon>
        <taxon>Actinomycetes</taxon>
        <taxon>Kitasatosporales</taxon>
        <taxon>Streptomycetaceae</taxon>
        <taxon>Kitasatospora</taxon>
    </lineage>
</organism>
<feature type="region of interest" description="Disordered" evidence="1">
    <location>
        <begin position="54"/>
        <end position="96"/>
    </location>
</feature>
<sequence>MHLVADGGTPVPRPLPVDGLESDDGRLLATAGPLFPAPGDRIALDGHRVVVTRGAGRSPRPAAPPGAAGTADGCTGADGPSGPIRSPRAPGGAYGRPMTVERTAAVRGIRLAYRESGAPGAPPLVLLHALGERRPDWGAVAPALARHRRVYAPDLRGHGRTEWPGEYSLEAMRDDVLALLDTLGLDVVDLVGHSMGGVVGYLLAQQQPHRVRRLVLEDAPPPLPRVPSVPTRPDGPLDFDWDMVLALRRQIDSPDPAWLDGLARITADTLVIAGGPSSHVPQQGLAELARRVPGARLITVPVGHLVHAAAPEAFTEAVLAFLLGDRER</sequence>
<dbReference type="Proteomes" id="UP001499987">
    <property type="component" value="Unassembled WGS sequence"/>
</dbReference>
<evidence type="ECO:0000313" key="3">
    <source>
        <dbReference type="EMBL" id="GAA1118673.1"/>
    </source>
</evidence>
<feature type="region of interest" description="Disordered" evidence="1">
    <location>
        <begin position="1"/>
        <end position="24"/>
    </location>
</feature>
<reference evidence="3 4" key="1">
    <citation type="journal article" date="2019" name="Int. J. Syst. Evol. Microbiol.">
        <title>The Global Catalogue of Microorganisms (GCM) 10K type strain sequencing project: providing services to taxonomists for standard genome sequencing and annotation.</title>
        <authorList>
            <consortium name="The Broad Institute Genomics Platform"/>
            <consortium name="The Broad Institute Genome Sequencing Center for Infectious Disease"/>
            <person name="Wu L."/>
            <person name="Ma J."/>
        </authorList>
    </citation>
    <scope>NUCLEOTIDE SEQUENCE [LARGE SCALE GENOMIC DNA]</scope>
    <source>
        <strain evidence="3 4">JCM 13002</strain>
    </source>
</reference>
<dbReference type="EMBL" id="BAAALD010000110">
    <property type="protein sequence ID" value="GAA1118673.1"/>
    <property type="molecule type" value="Genomic_DNA"/>
</dbReference>
<dbReference type="InterPro" id="IPR029058">
    <property type="entry name" value="AB_hydrolase_fold"/>
</dbReference>
<gene>
    <name evidence="3" type="ORF">GCM10009663_68290</name>
</gene>
<feature type="compositionally biased region" description="Low complexity" evidence="1">
    <location>
        <begin position="54"/>
        <end position="80"/>
    </location>
</feature>
<evidence type="ECO:0000259" key="2">
    <source>
        <dbReference type="Pfam" id="PF00561"/>
    </source>
</evidence>
<name>A0ABN1U4R7_9ACTN</name>
<dbReference type="PANTHER" id="PTHR43194:SF2">
    <property type="entry name" value="PEROXISOMAL MEMBRANE PROTEIN LPX1"/>
    <property type="match status" value="1"/>
</dbReference>
<dbReference type="SUPFAM" id="SSF53474">
    <property type="entry name" value="alpha/beta-Hydrolases"/>
    <property type="match status" value="1"/>
</dbReference>
<protein>
    <recommendedName>
        <fullName evidence="2">AB hydrolase-1 domain-containing protein</fullName>
    </recommendedName>
</protein>
<evidence type="ECO:0000256" key="1">
    <source>
        <dbReference type="SAM" id="MobiDB-lite"/>
    </source>
</evidence>
<dbReference type="InterPro" id="IPR050228">
    <property type="entry name" value="Carboxylesterase_BioH"/>
</dbReference>
<keyword evidence="4" id="KW-1185">Reference proteome</keyword>
<dbReference type="Pfam" id="PF00561">
    <property type="entry name" value="Abhydrolase_1"/>
    <property type="match status" value="1"/>
</dbReference>
<dbReference type="PRINTS" id="PR00111">
    <property type="entry name" value="ABHYDROLASE"/>
</dbReference>
<dbReference type="Gene3D" id="3.40.50.1820">
    <property type="entry name" value="alpha/beta hydrolase"/>
    <property type="match status" value="2"/>
</dbReference>
<dbReference type="InterPro" id="IPR000073">
    <property type="entry name" value="AB_hydrolase_1"/>
</dbReference>
<evidence type="ECO:0000313" key="4">
    <source>
        <dbReference type="Proteomes" id="UP001499987"/>
    </source>
</evidence>
<accession>A0ABN1U4R7</accession>
<proteinExistence type="predicted"/>